<dbReference type="CDD" id="cd09179">
    <property type="entry name" value="PLDc_N_DEXD_a"/>
    <property type="match status" value="1"/>
</dbReference>
<dbReference type="PANTHER" id="PTHR47396">
    <property type="entry name" value="TYPE I RESTRICTION ENZYME ECOKI R PROTEIN"/>
    <property type="match status" value="1"/>
</dbReference>
<comment type="caution">
    <text evidence="3">The sequence shown here is derived from an EMBL/GenBank/DDBJ whole genome shotgun (WGS) entry which is preliminary data.</text>
</comment>
<dbReference type="SMART" id="SM00487">
    <property type="entry name" value="DEXDc"/>
    <property type="match status" value="1"/>
</dbReference>
<dbReference type="PROSITE" id="PS51194">
    <property type="entry name" value="HELICASE_CTER"/>
    <property type="match status" value="1"/>
</dbReference>
<dbReference type="EMBL" id="JALJYF010000002">
    <property type="protein sequence ID" value="MCP1727615.1"/>
    <property type="molecule type" value="Genomic_DNA"/>
</dbReference>
<accession>A0ABT1G9N1</accession>
<keyword evidence="3" id="KW-0547">Nucleotide-binding</keyword>
<feature type="domain" description="Helicase ATP-binding" evidence="1">
    <location>
        <begin position="284"/>
        <end position="453"/>
    </location>
</feature>
<dbReference type="SMART" id="SM00490">
    <property type="entry name" value="HELICc"/>
    <property type="match status" value="1"/>
</dbReference>
<organism evidence="3 4">
    <name type="scientific">Natronospira proteinivora</name>
    <dbReference type="NCBI Taxonomy" id="1807133"/>
    <lineage>
        <taxon>Bacteria</taxon>
        <taxon>Pseudomonadati</taxon>
        <taxon>Pseudomonadota</taxon>
        <taxon>Gammaproteobacteria</taxon>
        <taxon>Natronospirales</taxon>
        <taxon>Natronospiraceae</taxon>
        <taxon>Natronospira</taxon>
    </lineage>
</organism>
<dbReference type="Proteomes" id="UP001523550">
    <property type="component" value="Unassembled WGS sequence"/>
</dbReference>
<dbReference type="InterPro" id="IPR006935">
    <property type="entry name" value="Helicase/UvrB_N"/>
</dbReference>
<dbReference type="InterPro" id="IPR001650">
    <property type="entry name" value="Helicase_C-like"/>
</dbReference>
<dbReference type="GO" id="GO:0004386">
    <property type="term" value="F:helicase activity"/>
    <property type="evidence" value="ECO:0007669"/>
    <property type="project" value="UniProtKB-KW"/>
</dbReference>
<dbReference type="InterPro" id="IPR014001">
    <property type="entry name" value="Helicase_ATP-bd"/>
</dbReference>
<protein>
    <submittedName>
        <fullName evidence="3">Superfamily II DNA or RNA helicase</fullName>
    </submittedName>
</protein>
<dbReference type="Pfam" id="PF00271">
    <property type="entry name" value="Helicase_C"/>
    <property type="match status" value="1"/>
</dbReference>
<dbReference type="CDD" id="cd17926">
    <property type="entry name" value="DEXHc_RE"/>
    <property type="match status" value="1"/>
</dbReference>
<dbReference type="InterPro" id="IPR027417">
    <property type="entry name" value="P-loop_NTPase"/>
</dbReference>
<dbReference type="InterPro" id="IPR050742">
    <property type="entry name" value="Helicase_Restrict-Modif_Enz"/>
</dbReference>
<evidence type="ECO:0000259" key="2">
    <source>
        <dbReference type="PROSITE" id="PS51194"/>
    </source>
</evidence>
<proteinExistence type="predicted"/>
<dbReference type="PANTHER" id="PTHR47396:SF1">
    <property type="entry name" value="ATP-DEPENDENT HELICASE IRC3-RELATED"/>
    <property type="match status" value="1"/>
</dbReference>
<keyword evidence="3" id="KW-0067">ATP-binding</keyword>
<gene>
    <name evidence="3" type="ORF">J2T60_001615</name>
</gene>
<sequence>MSNSNRLKEFSWKAVYSSDVDDFLEDFYFPVLKCAAKYDRSVGYFTSGIISAAAKGLSNLIESDGKMRLIFNGEVSDEDLEAIKTGYGLKSIESNLEKRYFKVIDNIGDYLVNHRLDALSWLIASGQLDIRIALRPRGIFHEKVGIVYDWSGDCLVFSGSSNETAPGVMPDFNFESVNVFYDWNPAFRQHVEMHREKFERLWDNKAKGTFVTDFPNAVKERLIRRVAGKPIPNPDVEVSLWRRISGREEQHVKEEDEWPLAPTIPDVINGQPYQLRDHQYQGLYSWKGSDYRGVLEYATGSGKTIMACHGLVKLFEALKQLFVVISVPYQNLADQWVDVLQEFGVAPIRCYRSSDQWRDKLSSALRSYQLGALELVCCVVVNRTLSSDSFQSKLKEIPGDDLLFIGDECHHLASKSYSSTLPMHARYRLGLSATPTVRGSSEMAEQLSEYFGDIVSRYGLADALQDEVLTPYRYYLECVRLEEDESDEYISLSDEIARLYAAESDGSDIQNTRLKALLGKRAQIVAHSRQKLRRFSEQVEVLENTPYTLVYCGAGTPDYEDCVEGEVSHLESVAKTAYKAGWSVGRFTSKETLAERRKILQHFVDGRIRALLAIRCLDEGVDVPACRRAFILASSSNPRQFIQRRGRILRRAPGKDFAEIYDYLVLLSTSHESQESAAKNLLKREVERVVEFAMLAENWQEAIDSLHPYLKAYDLDHLTL</sequence>
<dbReference type="SUPFAM" id="SSF52540">
    <property type="entry name" value="P-loop containing nucleoside triphosphate hydrolases"/>
    <property type="match status" value="1"/>
</dbReference>
<keyword evidence="3" id="KW-0347">Helicase</keyword>
<reference evidence="3 4" key="1">
    <citation type="submission" date="2022-03" db="EMBL/GenBank/DDBJ databases">
        <title>Genomic Encyclopedia of Type Strains, Phase III (KMG-III): the genomes of soil and plant-associated and newly described type strains.</title>
        <authorList>
            <person name="Whitman W."/>
        </authorList>
    </citation>
    <scope>NUCLEOTIDE SEQUENCE [LARGE SCALE GENOMIC DNA]</scope>
    <source>
        <strain evidence="3 4">BSker1</strain>
    </source>
</reference>
<dbReference type="Gene3D" id="3.40.50.300">
    <property type="entry name" value="P-loop containing nucleotide triphosphate hydrolases"/>
    <property type="match status" value="2"/>
</dbReference>
<dbReference type="Pfam" id="PF04851">
    <property type="entry name" value="ResIII"/>
    <property type="match status" value="1"/>
</dbReference>
<evidence type="ECO:0000313" key="4">
    <source>
        <dbReference type="Proteomes" id="UP001523550"/>
    </source>
</evidence>
<evidence type="ECO:0000313" key="3">
    <source>
        <dbReference type="EMBL" id="MCP1727615.1"/>
    </source>
</evidence>
<feature type="domain" description="Helicase C-terminal" evidence="2">
    <location>
        <begin position="534"/>
        <end position="690"/>
    </location>
</feature>
<keyword evidence="3" id="KW-0378">Hydrolase</keyword>
<evidence type="ECO:0000259" key="1">
    <source>
        <dbReference type="PROSITE" id="PS51192"/>
    </source>
</evidence>
<keyword evidence="4" id="KW-1185">Reference proteome</keyword>
<dbReference type="PROSITE" id="PS51192">
    <property type="entry name" value="HELICASE_ATP_BIND_1"/>
    <property type="match status" value="1"/>
</dbReference>
<name>A0ABT1G9N1_9GAMM</name>